<evidence type="ECO:0000259" key="5">
    <source>
        <dbReference type="PROSITE" id="PS50887"/>
    </source>
</evidence>
<dbReference type="PROSITE" id="PS50112">
    <property type="entry name" value="PAS"/>
    <property type="match status" value="1"/>
</dbReference>
<organism evidence="6 7">
    <name type="scientific">Cobetia crustatorum</name>
    <dbReference type="NCBI Taxonomy" id="553385"/>
    <lineage>
        <taxon>Bacteria</taxon>
        <taxon>Pseudomonadati</taxon>
        <taxon>Pseudomonadota</taxon>
        <taxon>Gammaproteobacteria</taxon>
        <taxon>Oceanospirillales</taxon>
        <taxon>Halomonadaceae</taxon>
        <taxon>Cobetia</taxon>
    </lineage>
</organism>
<dbReference type="GO" id="GO:0043709">
    <property type="term" value="P:cell adhesion involved in single-species biofilm formation"/>
    <property type="evidence" value="ECO:0007669"/>
    <property type="project" value="TreeGrafter"/>
</dbReference>
<dbReference type="InterPro" id="IPR000160">
    <property type="entry name" value="GGDEF_dom"/>
</dbReference>
<comment type="caution">
    <text evidence="6">The sequence shown here is derived from an EMBL/GenBank/DDBJ whole genome shotgun (WGS) entry which is preliminary data.</text>
</comment>
<dbReference type="InterPro" id="IPR000014">
    <property type="entry name" value="PAS"/>
</dbReference>
<feature type="domain" description="PAS" evidence="3">
    <location>
        <begin position="20"/>
        <end position="65"/>
    </location>
</feature>
<dbReference type="Gene3D" id="3.30.70.270">
    <property type="match status" value="1"/>
</dbReference>
<dbReference type="InterPro" id="IPR003018">
    <property type="entry name" value="GAF"/>
</dbReference>
<dbReference type="InterPro" id="IPR013767">
    <property type="entry name" value="PAS_fold"/>
</dbReference>
<dbReference type="SMART" id="SM00267">
    <property type="entry name" value="GGDEF"/>
    <property type="match status" value="1"/>
</dbReference>
<dbReference type="OrthoDB" id="73375at2"/>
<comment type="cofactor">
    <cofactor evidence="1">
        <name>Mg(2+)</name>
        <dbReference type="ChEBI" id="CHEBI:18420"/>
    </cofactor>
</comment>
<proteinExistence type="predicted"/>
<dbReference type="Gene3D" id="3.30.450.40">
    <property type="match status" value="1"/>
</dbReference>
<dbReference type="InterPro" id="IPR029016">
    <property type="entry name" value="GAF-like_dom_sf"/>
</dbReference>
<name>A0A558HLQ3_9GAMM</name>
<sequence>MINAIWHDTRSDTMPSFDMIQKLLGQMLGQIDNIILMADAQRNITYMNASAEDAFGYSLEEVIGQPTQRLYLNADEFKRQGSLRFNEKGALNSEGTVIRYLCKNGASFYGETVGGPIKDPDSDSVFMFGLIRDVSRRVTTEQTLHSLHAITSSRDLDFDDRIDALLHLGCAHFGLPIGIFSRIDGDQYVVQRACHPEGLLTPGLSFSLSETYCDHVYKADNVQAFHNVGKSEIRHHPCYASFNLEAYIGAPVIVDGERYGTFNFSSADTVAPFTQQDVELVRLIALWAGHEVARFNDIKALEEAHKALEKVAITDPLTGLANRRHAQKVLDECLATLAQSTGTVCVALLDFDHFKQINDQHGHDAGDLALQHLATLSHDFLLPTDTLARWGGEEFLAILPDALTSDAATRINLLRQAVKDSQIEHNGRILPISLSIGLTMATPEDVSSRDELIARSDEAMYAAKEAGRNCLKML</sequence>
<dbReference type="EC" id="2.7.7.65" evidence="2"/>
<dbReference type="InterPro" id="IPR043128">
    <property type="entry name" value="Rev_trsase/Diguanyl_cyclase"/>
</dbReference>
<dbReference type="EMBL" id="VNFH01000006">
    <property type="protein sequence ID" value="TVU70053.1"/>
    <property type="molecule type" value="Genomic_DNA"/>
</dbReference>
<dbReference type="InterPro" id="IPR000700">
    <property type="entry name" value="PAS-assoc_C"/>
</dbReference>
<evidence type="ECO:0000256" key="2">
    <source>
        <dbReference type="ARBA" id="ARBA00012528"/>
    </source>
</evidence>
<dbReference type="InterPro" id="IPR029787">
    <property type="entry name" value="Nucleotide_cyclase"/>
</dbReference>
<dbReference type="Pfam" id="PF00990">
    <property type="entry name" value="GGDEF"/>
    <property type="match status" value="1"/>
</dbReference>
<dbReference type="SUPFAM" id="SSF55073">
    <property type="entry name" value="Nucleotide cyclase"/>
    <property type="match status" value="1"/>
</dbReference>
<dbReference type="GO" id="GO:1902201">
    <property type="term" value="P:negative regulation of bacterial-type flagellum-dependent cell motility"/>
    <property type="evidence" value="ECO:0007669"/>
    <property type="project" value="TreeGrafter"/>
</dbReference>
<dbReference type="PROSITE" id="PS50887">
    <property type="entry name" value="GGDEF"/>
    <property type="match status" value="1"/>
</dbReference>
<dbReference type="Proteomes" id="UP000319941">
    <property type="component" value="Unassembled WGS sequence"/>
</dbReference>
<feature type="domain" description="PAC" evidence="4">
    <location>
        <begin position="91"/>
        <end position="146"/>
    </location>
</feature>
<keyword evidence="7" id="KW-1185">Reference proteome</keyword>
<dbReference type="SMART" id="SM00065">
    <property type="entry name" value="GAF"/>
    <property type="match status" value="1"/>
</dbReference>
<dbReference type="Gene3D" id="3.30.450.20">
    <property type="entry name" value="PAS domain"/>
    <property type="match status" value="1"/>
</dbReference>
<dbReference type="PANTHER" id="PTHR45138:SF24">
    <property type="entry name" value="DIGUANYLATE CYCLASE DGCC-RELATED"/>
    <property type="match status" value="1"/>
</dbReference>
<dbReference type="SUPFAM" id="SSF55785">
    <property type="entry name" value="PYP-like sensor domain (PAS domain)"/>
    <property type="match status" value="1"/>
</dbReference>
<dbReference type="NCBIfam" id="TIGR00229">
    <property type="entry name" value="sensory_box"/>
    <property type="match status" value="1"/>
</dbReference>
<gene>
    <name evidence="6" type="ORF">FQP86_09580</name>
</gene>
<dbReference type="GO" id="GO:0052621">
    <property type="term" value="F:diguanylate cyclase activity"/>
    <property type="evidence" value="ECO:0007669"/>
    <property type="project" value="UniProtKB-EC"/>
</dbReference>
<feature type="domain" description="GGDEF" evidence="5">
    <location>
        <begin position="342"/>
        <end position="474"/>
    </location>
</feature>
<dbReference type="STRING" id="553385.GCA_000591415_00023"/>
<dbReference type="AlphaFoldDB" id="A0A558HLQ3"/>
<dbReference type="InterPro" id="IPR050469">
    <property type="entry name" value="Diguanylate_Cyclase"/>
</dbReference>
<dbReference type="Pfam" id="PF00989">
    <property type="entry name" value="PAS"/>
    <property type="match status" value="1"/>
</dbReference>
<evidence type="ECO:0000259" key="3">
    <source>
        <dbReference type="PROSITE" id="PS50112"/>
    </source>
</evidence>
<evidence type="ECO:0000259" key="4">
    <source>
        <dbReference type="PROSITE" id="PS50113"/>
    </source>
</evidence>
<dbReference type="GO" id="GO:0005886">
    <property type="term" value="C:plasma membrane"/>
    <property type="evidence" value="ECO:0007669"/>
    <property type="project" value="TreeGrafter"/>
</dbReference>
<evidence type="ECO:0000313" key="7">
    <source>
        <dbReference type="Proteomes" id="UP000319941"/>
    </source>
</evidence>
<dbReference type="PANTHER" id="PTHR45138">
    <property type="entry name" value="REGULATORY COMPONENTS OF SENSORY TRANSDUCTION SYSTEM"/>
    <property type="match status" value="1"/>
</dbReference>
<dbReference type="PROSITE" id="PS50113">
    <property type="entry name" value="PAC"/>
    <property type="match status" value="1"/>
</dbReference>
<accession>A0A558HLQ3</accession>
<dbReference type="SMART" id="SM00091">
    <property type="entry name" value="PAS"/>
    <property type="match status" value="1"/>
</dbReference>
<dbReference type="InterPro" id="IPR035965">
    <property type="entry name" value="PAS-like_dom_sf"/>
</dbReference>
<dbReference type="SUPFAM" id="SSF55781">
    <property type="entry name" value="GAF domain-like"/>
    <property type="match status" value="1"/>
</dbReference>
<dbReference type="FunFam" id="3.30.70.270:FF:000001">
    <property type="entry name" value="Diguanylate cyclase domain protein"/>
    <property type="match status" value="1"/>
</dbReference>
<dbReference type="Pfam" id="PF01590">
    <property type="entry name" value="GAF"/>
    <property type="match status" value="1"/>
</dbReference>
<dbReference type="NCBIfam" id="TIGR00254">
    <property type="entry name" value="GGDEF"/>
    <property type="match status" value="1"/>
</dbReference>
<protein>
    <recommendedName>
        <fullName evidence="2">diguanylate cyclase</fullName>
        <ecNumber evidence="2">2.7.7.65</ecNumber>
    </recommendedName>
</protein>
<dbReference type="CDD" id="cd01949">
    <property type="entry name" value="GGDEF"/>
    <property type="match status" value="1"/>
</dbReference>
<evidence type="ECO:0000313" key="6">
    <source>
        <dbReference type="EMBL" id="TVU70053.1"/>
    </source>
</evidence>
<dbReference type="GO" id="GO:0006355">
    <property type="term" value="P:regulation of DNA-templated transcription"/>
    <property type="evidence" value="ECO:0007669"/>
    <property type="project" value="InterPro"/>
</dbReference>
<evidence type="ECO:0000256" key="1">
    <source>
        <dbReference type="ARBA" id="ARBA00001946"/>
    </source>
</evidence>
<dbReference type="CDD" id="cd00130">
    <property type="entry name" value="PAS"/>
    <property type="match status" value="1"/>
</dbReference>
<reference evidence="6 7" key="1">
    <citation type="submission" date="2019-07" db="EMBL/GenBank/DDBJ databases">
        <title>Diversity of Bacteria from Kongsfjorden, Arctic.</title>
        <authorList>
            <person name="Yu Y."/>
        </authorList>
    </citation>
    <scope>NUCLEOTIDE SEQUENCE [LARGE SCALE GENOMIC DNA]</scope>
    <source>
        <strain evidence="6 7">SM1923</strain>
    </source>
</reference>